<sequence>MDEISGSTATLLRTTRRRHLRVASKDGPRRFLLDRHQDVSGVSGTGVVAEGVEWTDGTVVLRWLGRYPTTTVWQDGIDALLTVHGHNGATTIRWLDA</sequence>
<reference evidence="1 2" key="1">
    <citation type="submission" date="2020-08" db="EMBL/GenBank/DDBJ databases">
        <title>Sequencing the genomes of 1000 actinobacteria strains.</title>
        <authorList>
            <person name="Klenk H.-P."/>
        </authorList>
    </citation>
    <scope>NUCLEOTIDE SEQUENCE [LARGE SCALE GENOMIC DNA]</scope>
    <source>
        <strain evidence="1 2">DSM 17294</strain>
    </source>
</reference>
<protein>
    <submittedName>
        <fullName evidence="1">Uncharacterized protein</fullName>
    </submittedName>
</protein>
<proteinExistence type="predicted"/>
<evidence type="ECO:0000313" key="2">
    <source>
        <dbReference type="Proteomes" id="UP000558997"/>
    </source>
</evidence>
<evidence type="ECO:0000313" key="1">
    <source>
        <dbReference type="EMBL" id="MBB5977151.1"/>
    </source>
</evidence>
<accession>A0A841DGX9</accession>
<gene>
    <name evidence="1" type="ORF">HDA44_000492</name>
</gene>
<name>A0A841DGX9_9ACTN</name>
<dbReference type="AlphaFoldDB" id="A0A841DGX9"/>
<keyword evidence="2" id="KW-1185">Reference proteome</keyword>
<dbReference type="RefSeq" id="WP_238352342.1">
    <property type="nucleotide sequence ID" value="NZ_BAAAVN010000005.1"/>
</dbReference>
<dbReference type="Proteomes" id="UP000558997">
    <property type="component" value="Unassembled WGS sequence"/>
</dbReference>
<organism evidence="1 2">
    <name type="scientific">Kribbella solani</name>
    <dbReference type="NCBI Taxonomy" id="236067"/>
    <lineage>
        <taxon>Bacteria</taxon>
        <taxon>Bacillati</taxon>
        <taxon>Actinomycetota</taxon>
        <taxon>Actinomycetes</taxon>
        <taxon>Propionibacteriales</taxon>
        <taxon>Kribbellaceae</taxon>
        <taxon>Kribbella</taxon>
    </lineage>
</organism>
<comment type="caution">
    <text evidence="1">The sequence shown here is derived from an EMBL/GenBank/DDBJ whole genome shotgun (WGS) entry which is preliminary data.</text>
</comment>
<dbReference type="EMBL" id="JACHNF010000001">
    <property type="protein sequence ID" value="MBB5977151.1"/>
    <property type="molecule type" value="Genomic_DNA"/>
</dbReference>